<organism evidence="12 13">
    <name type="scientific">Cellulomonas shaoxiangyii</name>
    <dbReference type="NCBI Taxonomy" id="2566013"/>
    <lineage>
        <taxon>Bacteria</taxon>
        <taxon>Bacillati</taxon>
        <taxon>Actinomycetota</taxon>
        <taxon>Actinomycetes</taxon>
        <taxon>Micrococcales</taxon>
        <taxon>Cellulomonadaceae</taxon>
        <taxon>Cellulomonas</taxon>
    </lineage>
</organism>
<dbReference type="EMBL" id="CP039291">
    <property type="protein sequence ID" value="QCB94614.1"/>
    <property type="molecule type" value="Genomic_DNA"/>
</dbReference>
<evidence type="ECO:0000259" key="10">
    <source>
        <dbReference type="Pfam" id="PF02518"/>
    </source>
</evidence>
<dbReference type="KEGG" id="celz:E5225_14660"/>
<keyword evidence="9" id="KW-0472">Membrane</keyword>
<protein>
    <recommendedName>
        <fullName evidence="2">histidine kinase</fullName>
        <ecNumber evidence="2">2.7.13.3</ecNumber>
    </recommendedName>
</protein>
<feature type="transmembrane region" description="Helical" evidence="9">
    <location>
        <begin position="112"/>
        <end position="129"/>
    </location>
</feature>
<dbReference type="Gene3D" id="1.20.5.1930">
    <property type="match status" value="1"/>
</dbReference>
<feature type="transmembrane region" description="Helical" evidence="9">
    <location>
        <begin position="50"/>
        <end position="70"/>
    </location>
</feature>
<dbReference type="Proteomes" id="UP000296469">
    <property type="component" value="Chromosome"/>
</dbReference>
<feature type="transmembrane region" description="Helical" evidence="9">
    <location>
        <begin position="141"/>
        <end position="164"/>
    </location>
</feature>
<feature type="transmembrane region" description="Helical" evidence="9">
    <location>
        <begin position="20"/>
        <end position="38"/>
    </location>
</feature>
<dbReference type="PANTHER" id="PTHR24421">
    <property type="entry name" value="NITRATE/NITRITE SENSOR PROTEIN NARX-RELATED"/>
    <property type="match status" value="1"/>
</dbReference>
<dbReference type="SUPFAM" id="SSF55874">
    <property type="entry name" value="ATPase domain of HSP90 chaperone/DNA topoisomerase II/histidine kinase"/>
    <property type="match status" value="1"/>
</dbReference>
<evidence type="ECO:0000313" key="13">
    <source>
        <dbReference type="Proteomes" id="UP000296469"/>
    </source>
</evidence>
<comment type="catalytic activity">
    <reaction evidence="1">
        <text>ATP + protein L-histidine = ADP + protein N-phospho-L-histidine.</text>
        <dbReference type="EC" id="2.7.13.3"/>
    </reaction>
</comment>
<evidence type="ECO:0000256" key="1">
    <source>
        <dbReference type="ARBA" id="ARBA00000085"/>
    </source>
</evidence>
<keyword evidence="5" id="KW-0547">Nucleotide-binding</keyword>
<dbReference type="Pfam" id="PF07730">
    <property type="entry name" value="HisKA_3"/>
    <property type="match status" value="1"/>
</dbReference>
<dbReference type="GO" id="GO:0000155">
    <property type="term" value="F:phosphorelay sensor kinase activity"/>
    <property type="evidence" value="ECO:0007669"/>
    <property type="project" value="InterPro"/>
</dbReference>
<evidence type="ECO:0000256" key="5">
    <source>
        <dbReference type="ARBA" id="ARBA00022741"/>
    </source>
</evidence>
<keyword evidence="7" id="KW-0067">ATP-binding</keyword>
<evidence type="ECO:0000313" key="12">
    <source>
        <dbReference type="EMBL" id="QCB94614.1"/>
    </source>
</evidence>
<evidence type="ECO:0000256" key="6">
    <source>
        <dbReference type="ARBA" id="ARBA00022777"/>
    </source>
</evidence>
<evidence type="ECO:0000256" key="4">
    <source>
        <dbReference type="ARBA" id="ARBA00022679"/>
    </source>
</evidence>
<keyword evidence="9" id="KW-0812">Transmembrane</keyword>
<keyword evidence="8" id="KW-0902">Two-component regulatory system</keyword>
<proteinExistence type="predicted"/>
<dbReference type="InterPro" id="IPR003594">
    <property type="entry name" value="HATPase_dom"/>
</dbReference>
<reference evidence="12 13" key="1">
    <citation type="submission" date="2019-04" db="EMBL/GenBank/DDBJ databases">
        <title>Isolation and identification of Cellulomonas shaoxiangyii sp. Nov. isolated from feces of the Tibetan antelopes (Pantholops hodgsonii) in the Qinghai-Tibet plateau of China.</title>
        <authorList>
            <person name="Tian Z."/>
        </authorList>
    </citation>
    <scope>NUCLEOTIDE SEQUENCE [LARGE SCALE GENOMIC DNA]</scope>
    <source>
        <strain evidence="12 13">Z28</strain>
    </source>
</reference>
<evidence type="ECO:0000256" key="7">
    <source>
        <dbReference type="ARBA" id="ARBA00022840"/>
    </source>
</evidence>
<keyword evidence="6 12" id="KW-0418">Kinase</keyword>
<feature type="domain" description="Histidine kinase/HSP90-like ATPase" evidence="10">
    <location>
        <begin position="316"/>
        <end position="407"/>
    </location>
</feature>
<dbReference type="CDD" id="cd16917">
    <property type="entry name" value="HATPase_UhpB-NarQ-NarX-like"/>
    <property type="match status" value="1"/>
</dbReference>
<dbReference type="GO" id="GO:0046983">
    <property type="term" value="F:protein dimerization activity"/>
    <property type="evidence" value="ECO:0007669"/>
    <property type="project" value="InterPro"/>
</dbReference>
<name>A0A4P7SNT3_9CELL</name>
<evidence type="ECO:0000256" key="3">
    <source>
        <dbReference type="ARBA" id="ARBA00022553"/>
    </source>
</evidence>
<evidence type="ECO:0000256" key="2">
    <source>
        <dbReference type="ARBA" id="ARBA00012438"/>
    </source>
</evidence>
<dbReference type="AlphaFoldDB" id="A0A4P7SNT3"/>
<sequence>MPPPAPVPPRLGPWSRTWRYLVAGGTGLVVWSVVVLDASTNAPEPGSLGIGLLVTADLLIGLGSLALLPLRRQVPVVVAVLLVAATSVSTFAVGPAALALVSLATRRRWRELLPVGGVWLLGSVANEMLNATVVRDERVGVMLLPALGLSALVWGLLVAIGFYVGTRRELVRSLEERALVAEAAQESRAEQARAAERTRIAREMHDVLAHRISLVALQAGGLAFRDDLSRDEVRAAAETVRDGAHRALEELREVLGVLRADAPAATEEEPPQPTLDELPALLADVDEAGAPVTLDVSALPGATRTSLSGVPASVSRTAFRLLQEALTNAQKHAPGAPVAVRLAGEPGGRLELTVVNDAAPVGVHAGSRVPGAGLGLVGARERATLAGGGLEHGPDAAGRFVVRAWLPWSA</sequence>
<dbReference type="InterPro" id="IPR050482">
    <property type="entry name" value="Sensor_HK_TwoCompSys"/>
</dbReference>
<keyword evidence="3" id="KW-0597">Phosphoprotein</keyword>
<dbReference type="InterPro" id="IPR036890">
    <property type="entry name" value="HATPase_C_sf"/>
</dbReference>
<feature type="domain" description="Signal transduction histidine kinase subgroup 3 dimerisation and phosphoacceptor" evidence="11">
    <location>
        <begin position="196"/>
        <end position="261"/>
    </location>
</feature>
<dbReference type="PANTHER" id="PTHR24421:SF10">
    <property type="entry name" value="NITRATE_NITRITE SENSOR PROTEIN NARQ"/>
    <property type="match status" value="1"/>
</dbReference>
<dbReference type="OrthoDB" id="227596at2"/>
<dbReference type="EC" id="2.7.13.3" evidence="2"/>
<gene>
    <name evidence="12" type="ORF">E5225_14660</name>
</gene>
<dbReference type="Pfam" id="PF02518">
    <property type="entry name" value="HATPase_c"/>
    <property type="match status" value="1"/>
</dbReference>
<keyword evidence="4" id="KW-0808">Transferase</keyword>
<evidence type="ECO:0000259" key="11">
    <source>
        <dbReference type="Pfam" id="PF07730"/>
    </source>
</evidence>
<keyword evidence="13" id="KW-1185">Reference proteome</keyword>
<feature type="transmembrane region" description="Helical" evidence="9">
    <location>
        <begin position="76"/>
        <end position="100"/>
    </location>
</feature>
<keyword evidence="9" id="KW-1133">Transmembrane helix</keyword>
<dbReference type="GO" id="GO:0005524">
    <property type="term" value="F:ATP binding"/>
    <property type="evidence" value="ECO:0007669"/>
    <property type="project" value="UniProtKB-KW"/>
</dbReference>
<dbReference type="RefSeq" id="WP_135973896.1">
    <property type="nucleotide sequence ID" value="NZ_CP039291.1"/>
</dbReference>
<evidence type="ECO:0000256" key="9">
    <source>
        <dbReference type="SAM" id="Phobius"/>
    </source>
</evidence>
<dbReference type="GO" id="GO:0016020">
    <property type="term" value="C:membrane"/>
    <property type="evidence" value="ECO:0007669"/>
    <property type="project" value="InterPro"/>
</dbReference>
<dbReference type="InterPro" id="IPR011712">
    <property type="entry name" value="Sig_transdc_His_kin_sub3_dim/P"/>
</dbReference>
<accession>A0A4P7SNT3</accession>
<dbReference type="Gene3D" id="3.30.565.10">
    <property type="entry name" value="Histidine kinase-like ATPase, C-terminal domain"/>
    <property type="match status" value="1"/>
</dbReference>
<evidence type="ECO:0000256" key="8">
    <source>
        <dbReference type="ARBA" id="ARBA00023012"/>
    </source>
</evidence>